<organism evidence="1 2">
    <name type="scientific">Serratia odorifera</name>
    <dbReference type="NCBI Taxonomy" id="618"/>
    <lineage>
        <taxon>Bacteria</taxon>
        <taxon>Pseudomonadati</taxon>
        <taxon>Pseudomonadota</taxon>
        <taxon>Gammaproteobacteria</taxon>
        <taxon>Enterobacterales</taxon>
        <taxon>Yersiniaceae</taxon>
        <taxon>Serratia</taxon>
    </lineage>
</organism>
<dbReference type="KEGG" id="sof:NCTC11214_03932"/>
<evidence type="ECO:0000313" key="1">
    <source>
        <dbReference type="EMBL" id="VDZ61930.1"/>
    </source>
</evidence>
<sequence length="134" mass="14961">MSKQALPVQAHVDREVAAFLQTLHDGSVRPIGPLKPKEASNSLEELQKASRLRNAWRKSVKKRSRPPERHGNFIYAELADCGFNARISEASVAIAASSLSFHSNEALRRKQWLKWLPVVNIRPGAMLTPNANAR</sequence>
<proteinExistence type="predicted"/>
<dbReference type="AlphaFoldDB" id="A0A3S5D7T8"/>
<reference evidence="1 2" key="1">
    <citation type="submission" date="2018-12" db="EMBL/GenBank/DDBJ databases">
        <authorList>
            <consortium name="Pathogen Informatics"/>
        </authorList>
    </citation>
    <scope>NUCLEOTIDE SEQUENCE [LARGE SCALE GENOMIC DNA]</scope>
    <source>
        <strain evidence="1 2">NCTC11214</strain>
    </source>
</reference>
<evidence type="ECO:0000313" key="2">
    <source>
        <dbReference type="Proteomes" id="UP000281391"/>
    </source>
</evidence>
<dbReference type="Proteomes" id="UP000281391">
    <property type="component" value="Chromosome"/>
</dbReference>
<gene>
    <name evidence="1" type="ORF">NCTC11214_03932</name>
</gene>
<dbReference type="EMBL" id="LR134117">
    <property type="protein sequence ID" value="VDZ61930.1"/>
    <property type="molecule type" value="Genomic_DNA"/>
</dbReference>
<accession>A0A3S5D7T8</accession>
<protein>
    <submittedName>
        <fullName evidence="1">Uncharacterized protein</fullName>
    </submittedName>
</protein>
<name>A0A3S5D7T8_SEROD</name>